<reference evidence="3" key="1">
    <citation type="journal article" date="2023" name="Insect Mol. Biol.">
        <title>Genome sequencing provides insights into the evolution of gene families encoding plant cell wall-degrading enzymes in longhorned beetles.</title>
        <authorList>
            <person name="Shin N.R."/>
            <person name="Okamura Y."/>
            <person name="Kirsch R."/>
            <person name="Pauchet Y."/>
        </authorList>
    </citation>
    <scope>NUCLEOTIDE SEQUENCE</scope>
    <source>
        <strain evidence="3">MMC_N1</strain>
    </source>
</reference>
<dbReference type="EMBL" id="JAPWTJ010000549">
    <property type="protein sequence ID" value="KAJ8977432.1"/>
    <property type="molecule type" value="Genomic_DNA"/>
</dbReference>
<accession>A0ABQ9JIB4</accession>
<evidence type="ECO:0000313" key="3">
    <source>
        <dbReference type="EMBL" id="KAJ8977432.1"/>
    </source>
</evidence>
<organism evidence="3 4">
    <name type="scientific">Molorchus minor</name>
    <dbReference type="NCBI Taxonomy" id="1323400"/>
    <lineage>
        <taxon>Eukaryota</taxon>
        <taxon>Metazoa</taxon>
        <taxon>Ecdysozoa</taxon>
        <taxon>Arthropoda</taxon>
        <taxon>Hexapoda</taxon>
        <taxon>Insecta</taxon>
        <taxon>Pterygota</taxon>
        <taxon>Neoptera</taxon>
        <taxon>Endopterygota</taxon>
        <taxon>Coleoptera</taxon>
        <taxon>Polyphaga</taxon>
        <taxon>Cucujiformia</taxon>
        <taxon>Chrysomeloidea</taxon>
        <taxon>Cerambycidae</taxon>
        <taxon>Lamiinae</taxon>
        <taxon>Monochamini</taxon>
        <taxon>Molorchus</taxon>
    </lineage>
</organism>
<keyword evidence="2" id="KW-0732">Signal</keyword>
<feature type="transmembrane region" description="Helical" evidence="1">
    <location>
        <begin position="50"/>
        <end position="68"/>
    </location>
</feature>
<gene>
    <name evidence="3" type="ORF">NQ317_009685</name>
</gene>
<keyword evidence="1" id="KW-0812">Transmembrane</keyword>
<evidence type="ECO:0000313" key="4">
    <source>
        <dbReference type="Proteomes" id="UP001162164"/>
    </source>
</evidence>
<keyword evidence="1" id="KW-0472">Membrane</keyword>
<dbReference type="Proteomes" id="UP001162164">
    <property type="component" value="Unassembled WGS sequence"/>
</dbReference>
<protein>
    <submittedName>
        <fullName evidence="3">Uncharacterized protein</fullName>
    </submittedName>
</protein>
<sequence>MPLGHVLCYLCVFLWTCDARNIEVRADGDDEKTVFELDEFLNGTFSSRTWNGTWISGMVIIPLGIIIWKCPFRRSKSYLAPQF</sequence>
<comment type="caution">
    <text evidence="3">The sequence shown here is derived from an EMBL/GenBank/DDBJ whole genome shotgun (WGS) entry which is preliminary data.</text>
</comment>
<feature type="chain" id="PRO_5045205389" evidence="2">
    <location>
        <begin position="20"/>
        <end position="83"/>
    </location>
</feature>
<evidence type="ECO:0000256" key="2">
    <source>
        <dbReference type="SAM" id="SignalP"/>
    </source>
</evidence>
<feature type="signal peptide" evidence="2">
    <location>
        <begin position="1"/>
        <end position="19"/>
    </location>
</feature>
<proteinExistence type="predicted"/>
<evidence type="ECO:0000256" key="1">
    <source>
        <dbReference type="SAM" id="Phobius"/>
    </source>
</evidence>
<keyword evidence="4" id="KW-1185">Reference proteome</keyword>
<keyword evidence="1" id="KW-1133">Transmembrane helix</keyword>
<name>A0ABQ9JIB4_9CUCU</name>